<comment type="caution">
    <text evidence="1">The sequence shown here is derived from an EMBL/GenBank/DDBJ whole genome shotgun (WGS) entry which is preliminary data.</text>
</comment>
<reference evidence="1 2" key="1">
    <citation type="submission" date="2019-03" db="EMBL/GenBank/DDBJ databases">
        <title>Glutamicibacter sp. LJH19 genome.</title>
        <authorList>
            <person name="Sinai Borker S."/>
            <person name="Kumar R."/>
        </authorList>
    </citation>
    <scope>NUCLEOTIDE SEQUENCE [LARGE SCALE GENOMIC DNA]</scope>
    <source>
        <strain evidence="1 2">LJH19</strain>
    </source>
</reference>
<evidence type="ECO:0008006" key="3">
    <source>
        <dbReference type="Google" id="ProtNLM"/>
    </source>
</evidence>
<dbReference type="Proteomes" id="UP000297638">
    <property type="component" value="Unassembled WGS sequence"/>
</dbReference>
<dbReference type="Gene3D" id="3.30.470.20">
    <property type="entry name" value="ATP-grasp fold, B domain"/>
    <property type="match status" value="1"/>
</dbReference>
<gene>
    <name evidence="1" type="ORF">EXY26_09840</name>
</gene>
<dbReference type="RefSeq" id="WP_134780209.1">
    <property type="nucleotide sequence ID" value="NZ_SPDS01000001.1"/>
</dbReference>
<evidence type="ECO:0000313" key="1">
    <source>
        <dbReference type="EMBL" id="TFH57272.1"/>
    </source>
</evidence>
<accession>A0A4Y8TZR6</accession>
<proteinExistence type="predicted"/>
<evidence type="ECO:0000313" key="2">
    <source>
        <dbReference type="Proteomes" id="UP000297638"/>
    </source>
</evidence>
<dbReference type="SUPFAM" id="SSF56059">
    <property type="entry name" value="Glutathione synthetase ATP-binding domain-like"/>
    <property type="match status" value="1"/>
</dbReference>
<protein>
    <recommendedName>
        <fullName evidence="3">ATP-grasp domain-containing protein</fullName>
    </recommendedName>
</protein>
<name>A0A4Y8TZR6_9MICC</name>
<organism evidence="1 2">
    <name type="scientific">Glutamicibacter arilaitensis</name>
    <dbReference type="NCBI Taxonomy" id="256701"/>
    <lineage>
        <taxon>Bacteria</taxon>
        <taxon>Bacillati</taxon>
        <taxon>Actinomycetota</taxon>
        <taxon>Actinomycetes</taxon>
        <taxon>Micrococcales</taxon>
        <taxon>Micrococcaceae</taxon>
        <taxon>Glutamicibacter</taxon>
    </lineage>
</organism>
<dbReference type="InterPro" id="IPR029465">
    <property type="entry name" value="ATPgrasp_TupA"/>
</dbReference>
<dbReference type="AlphaFoldDB" id="A0A4Y8TZR6"/>
<dbReference type="EMBL" id="SPDS01000001">
    <property type="protein sequence ID" value="TFH57272.1"/>
    <property type="molecule type" value="Genomic_DNA"/>
</dbReference>
<dbReference type="Pfam" id="PF14305">
    <property type="entry name" value="ATPgrasp_TupA"/>
    <property type="match status" value="1"/>
</dbReference>
<sequence>MDYLTRIRERGAGQERGVPSYLHDKIKGREFVERIGGPVPKLLATYTSADDIRLDELPDTFVLKPTFSSSSFGVMVLERKEDGYHDHLRHRDLTAEQIVAEQTELSEKTPRAKHEWIVEERIVDPQGNPVPDDYKFFTFQGEIGLIHRTIRDPKKNKHAFFDGNFEPIVDPEDRLIEVNTKIIERIVEPRPDNWKSMLNIAKRISVAVPSPFVRVDMYDTLSGPVFGEFTLVPGTFYYEDREKMHAPLSYRMGYLWVQAENQLR</sequence>